<keyword evidence="5" id="KW-0472">Membrane</keyword>
<dbReference type="Proteomes" id="UP000054558">
    <property type="component" value="Unassembled WGS sequence"/>
</dbReference>
<sequence>MGKRGPSPGTIRWEHGIWRAILLLGACLFFGLIFIRRTLSHSEKDTFQKIHDGPSSPLPDGGFLTEQVLGRSESVELPVSKGASVTVSGGTCQLGLELGSIACCGHRGARIMAPENTLAAFRAAIELGANCLEMDVHMTADDGLVVMHERTMREKYYSSAKLPVAKKGVKRALTGWDSGGRWGAQSQRRHPTAQRSGRDLASLAGGPREDVHSISLSRTITIDRTTDDNLQRKGRKLVEADVQPRVEDMCLSEIKELDAGGWFGPEFASTPVPSLGGVLEFLWKEELQMVVELKAEARCDTTTDEGSSNEDYWDVGASSKAIHKAPSTVRCSSRQFEKRFVRSLMELLDSLEHPDHTGGRTQQRLRVLFASFNHRLIDQLTMELGRRQSGGTTAFVLGTAYILHPQEVYDGKNFLKEVKWLANHWSKTDLVMDTNAMHTGRQVVAWVADDLPELRHQVNLGVSGVITNDPSLCRQLCS</sequence>
<evidence type="ECO:0000256" key="2">
    <source>
        <dbReference type="ARBA" id="ARBA00022798"/>
    </source>
</evidence>
<accession>A0A1Y1IB87</accession>
<evidence type="ECO:0000256" key="5">
    <source>
        <dbReference type="SAM" id="Phobius"/>
    </source>
</evidence>
<reference evidence="7 8" key="1">
    <citation type="journal article" date="2014" name="Nat. Commun.">
        <title>Klebsormidium flaccidum genome reveals primary factors for plant terrestrial adaptation.</title>
        <authorList>
            <person name="Hori K."/>
            <person name="Maruyama F."/>
            <person name="Fujisawa T."/>
            <person name="Togashi T."/>
            <person name="Yamamoto N."/>
            <person name="Seo M."/>
            <person name="Sato S."/>
            <person name="Yamada T."/>
            <person name="Mori H."/>
            <person name="Tajima N."/>
            <person name="Moriyama T."/>
            <person name="Ikeuchi M."/>
            <person name="Watanabe M."/>
            <person name="Wada H."/>
            <person name="Kobayashi K."/>
            <person name="Saito M."/>
            <person name="Masuda T."/>
            <person name="Sasaki-Sekimoto Y."/>
            <person name="Mashiguchi K."/>
            <person name="Awai K."/>
            <person name="Shimojima M."/>
            <person name="Masuda S."/>
            <person name="Iwai M."/>
            <person name="Nobusawa T."/>
            <person name="Narise T."/>
            <person name="Kondo S."/>
            <person name="Saito H."/>
            <person name="Sato R."/>
            <person name="Murakawa M."/>
            <person name="Ihara Y."/>
            <person name="Oshima-Yamada Y."/>
            <person name="Ohtaka K."/>
            <person name="Satoh M."/>
            <person name="Sonobe K."/>
            <person name="Ishii M."/>
            <person name="Ohtani R."/>
            <person name="Kanamori-Sato M."/>
            <person name="Honoki R."/>
            <person name="Miyazaki D."/>
            <person name="Mochizuki H."/>
            <person name="Umetsu J."/>
            <person name="Higashi K."/>
            <person name="Shibata D."/>
            <person name="Kamiya Y."/>
            <person name="Sato N."/>
            <person name="Nakamura Y."/>
            <person name="Tabata S."/>
            <person name="Ida S."/>
            <person name="Kurokawa K."/>
            <person name="Ohta H."/>
        </authorList>
    </citation>
    <scope>NUCLEOTIDE SEQUENCE [LARGE SCALE GENOMIC DNA]</scope>
    <source>
        <strain evidence="7 8">NIES-2285</strain>
    </source>
</reference>
<evidence type="ECO:0000256" key="4">
    <source>
        <dbReference type="SAM" id="MobiDB-lite"/>
    </source>
</evidence>
<evidence type="ECO:0000313" key="7">
    <source>
        <dbReference type="EMBL" id="GAQ85966.1"/>
    </source>
</evidence>
<protein>
    <recommendedName>
        <fullName evidence="1">glycerophosphodiester phosphodiesterase</fullName>
        <ecNumber evidence="1">3.1.4.46</ecNumber>
    </recommendedName>
</protein>
<dbReference type="EMBL" id="DF237212">
    <property type="protein sequence ID" value="GAQ85966.1"/>
    <property type="molecule type" value="Genomic_DNA"/>
</dbReference>
<dbReference type="Pfam" id="PF03009">
    <property type="entry name" value="GDPD"/>
    <property type="match status" value="2"/>
</dbReference>
<proteinExistence type="predicted"/>
<dbReference type="PROSITE" id="PS51704">
    <property type="entry name" value="GP_PDE"/>
    <property type="match status" value="1"/>
</dbReference>
<evidence type="ECO:0000259" key="6">
    <source>
        <dbReference type="PROSITE" id="PS51704"/>
    </source>
</evidence>
<keyword evidence="2" id="KW-0319">Glycerol metabolism</keyword>
<dbReference type="GO" id="GO:0006629">
    <property type="term" value="P:lipid metabolic process"/>
    <property type="evidence" value="ECO:0007669"/>
    <property type="project" value="InterPro"/>
</dbReference>
<feature type="domain" description="GP-PDE" evidence="6">
    <location>
        <begin position="101"/>
        <end position="477"/>
    </location>
</feature>
<dbReference type="GO" id="GO:0008889">
    <property type="term" value="F:glycerophosphodiester phosphodiesterase activity"/>
    <property type="evidence" value="ECO:0007669"/>
    <property type="project" value="UniProtKB-EC"/>
</dbReference>
<evidence type="ECO:0000313" key="8">
    <source>
        <dbReference type="Proteomes" id="UP000054558"/>
    </source>
</evidence>
<dbReference type="PANTHER" id="PTHR46211:SF14">
    <property type="entry name" value="GLYCEROPHOSPHODIESTER PHOSPHODIESTERASE"/>
    <property type="match status" value="1"/>
</dbReference>
<dbReference type="GO" id="GO:0006071">
    <property type="term" value="P:glycerol metabolic process"/>
    <property type="evidence" value="ECO:0007669"/>
    <property type="project" value="UniProtKB-KW"/>
</dbReference>
<gene>
    <name evidence="7" type="ORF">KFL_002630100</name>
</gene>
<dbReference type="AlphaFoldDB" id="A0A1Y1IB87"/>
<dbReference type="InterPro" id="IPR030395">
    <property type="entry name" value="GP_PDE_dom"/>
</dbReference>
<feature type="region of interest" description="Disordered" evidence="4">
    <location>
        <begin position="176"/>
        <end position="208"/>
    </location>
</feature>
<keyword evidence="8" id="KW-1185">Reference proteome</keyword>
<dbReference type="Gene3D" id="3.20.20.190">
    <property type="entry name" value="Phosphatidylinositol (PI) phosphodiesterase"/>
    <property type="match status" value="2"/>
</dbReference>
<dbReference type="GO" id="GO:0008081">
    <property type="term" value="F:phosphoric diester hydrolase activity"/>
    <property type="evidence" value="ECO:0000318"/>
    <property type="project" value="GO_Central"/>
</dbReference>
<dbReference type="InterPro" id="IPR017946">
    <property type="entry name" value="PLC-like_Pdiesterase_TIM-brl"/>
</dbReference>
<dbReference type="SUPFAM" id="SSF51695">
    <property type="entry name" value="PLC-like phosphodiesterases"/>
    <property type="match status" value="2"/>
</dbReference>
<comment type="catalytic activity">
    <reaction evidence="3">
        <text>a sn-glycero-3-phosphodiester + H2O = an alcohol + sn-glycerol 3-phosphate + H(+)</text>
        <dbReference type="Rhea" id="RHEA:12969"/>
        <dbReference type="ChEBI" id="CHEBI:15377"/>
        <dbReference type="ChEBI" id="CHEBI:15378"/>
        <dbReference type="ChEBI" id="CHEBI:30879"/>
        <dbReference type="ChEBI" id="CHEBI:57597"/>
        <dbReference type="ChEBI" id="CHEBI:83408"/>
        <dbReference type="EC" id="3.1.4.46"/>
    </reaction>
</comment>
<evidence type="ECO:0000256" key="1">
    <source>
        <dbReference type="ARBA" id="ARBA00012247"/>
    </source>
</evidence>
<keyword evidence="5" id="KW-1133">Transmembrane helix</keyword>
<dbReference type="PANTHER" id="PTHR46211">
    <property type="entry name" value="GLYCEROPHOSPHORYL DIESTER PHOSPHODIESTERASE"/>
    <property type="match status" value="1"/>
</dbReference>
<feature type="transmembrane region" description="Helical" evidence="5">
    <location>
        <begin position="16"/>
        <end position="35"/>
    </location>
</feature>
<evidence type="ECO:0000256" key="3">
    <source>
        <dbReference type="ARBA" id="ARBA00047512"/>
    </source>
</evidence>
<dbReference type="OrthoDB" id="1058301at2759"/>
<dbReference type="EC" id="3.1.4.46" evidence="1"/>
<organism evidence="7 8">
    <name type="scientific">Klebsormidium nitens</name>
    <name type="common">Green alga</name>
    <name type="synonym">Ulothrix nitens</name>
    <dbReference type="NCBI Taxonomy" id="105231"/>
    <lineage>
        <taxon>Eukaryota</taxon>
        <taxon>Viridiplantae</taxon>
        <taxon>Streptophyta</taxon>
        <taxon>Klebsormidiophyceae</taxon>
        <taxon>Klebsormidiales</taxon>
        <taxon>Klebsormidiaceae</taxon>
        <taxon>Klebsormidium</taxon>
    </lineage>
</organism>
<dbReference type="STRING" id="105231.A0A1Y1IB87"/>
<name>A0A1Y1IB87_KLENI</name>
<keyword evidence="5" id="KW-0812">Transmembrane</keyword>